<keyword evidence="2" id="KW-1185">Reference proteome</keyword>
<sequence>MLSGVDSKNKEKNTGIKRLLAEEILCFAFKEQIIEIDEFWETNSKYFKSIKDNTSTSQFNQSRFY</sequence>
<evidence type="ECO:0000313" key="1">
    <source>
        <dbReference type="EMBL" id="CAG8704628.1"/>
    </source>
</evidence>
<accession>A0ABN7UYZ1</accession>
<name>A0ABN7UYZ1_GIGMA</name>
<proteinExistence type="predicted"/>
<protein>
    <submittedName>
        <fullName evidence="1">8356_t:CDS:1</fullName>
    </submittedName>
</protein>
<comment type="caution">
    <text evidence="1">The sequence shown here is derived from an EMBL/GenBank/DDBJ whole genome shotgun (WGS) entry which is preliminary data.</text>
</comment>
<dbReference type="EMBL" id="CAJVQB010007507">
    <property type="protein sequence ID" value="CAG8704628.1"/>
    <property type="molecule type" value="Genomic_DNA"/>
</dbReference>
<gene>
    <name evidence="1" type="ORF">GMARGA_LOCUS12351</name>
</gene>
<evidence type="ECO:0000313" key="2">
    <source>
        <dbReference type="Proteomes" id="UP000789901"/>
    </source>
</evidence>
<reference evidence="1 2" key="1">
    <citation type="submission" date="2021-06" db="EMBL/GenBank/DDBJ databases">
        <authorList>
            <person name="Kallberg Y."/>
            <person name="Tangrot J."/>
            <person name="Rosling A."/>
        </authorList>
    </citation>
    <scope>NUCLEOTIDE SEQUENCE [LARGE SCALE GENOMIC DNA]</scope>
    <source>
        <strain evidence="1 2">120-4 pot B 10/14</strain>
    </source>
</reference>
<dbReference type="Proteomes" id="UP000789901">
    <property type="component" value="Unassembled WGS sequence"/>
</dbReference>
<organism evidence="1 2">
    <name type="scientific">Gigaspora margarita</name>
    <dbReference type="NCBI Taxonomy" id="4874"/>
    <lineage>
        <taxon>Eukaryota</taxon>
        <taxon>Fungi</taxon>
        <taxon>Fungi incertae sedis</taxon>
        <taxon>Mucoromycota</taxon>
        <taxon>Glomeromycotina</taxon>
        <taxon>Glomeromycetes</taxon>
        <taxon>Diversisporales</taxon>
        <taxon>Gigasporaceae</taxon>
        <taxon>Gigaspora</taxon>
    </lineage>
</organism>